<comment type="caution">
    <text evidence="1">The sequence shown here is derived from an EMBL/GenBank/DDBJ whole genome shotgun (WGS) entry which is preliminary data.</text>
</comment>
<evidence type="ECO:0000313" key="2">
    <source>
        <dbReference type="Proteomes" id="UP000284548"/>
    </source>
</evidence>
<sequence>MLPRVKIQFLNGQLGTVGESADGLLALICGAAAVAGTFVLNTAYTITSMDDLAELGVTATNNAALYKQVSEFYDEAGTGTKLVLYPVNPSTTLTNMCDYTRTDAGYARDLITKQNGNLRGIGIANVNTGASGTSINGIDPDVFTAMPKAQQLAEWATTELYAPLFFILEGRNFDPSKELKDMTKEKYDRVGIAIGDTVASSKGATIGTWLGRIAKSPVQRNIGRVKDGSLAPLEMYVGSKKIDESESTIKAIYEKGYLVPRKYVGRSGYFFADDNLACDPTGDYAHIAHRRVIDKAYRLAYDIMLDMLLDELEVNDDGTLQVGIVKSWQQTVENGINKKMTANGELCANSDGEGCQCYIDEKQNVLSTSKVLVTLKVRPYGYARYVDVNLGFLVETSNS</sequence>
<accession>A0A414Y657</accession>
<proteinExistence type="predicted"/>
<name>A0A414Y657_9BACT</name>
<dbReference type="AlphaFoldDB" id="A0A414Y657"/>
<gene>
    <name evidence="1" type="ORF">DW192_09885</name>
</gene>
<dbReference type="InterPro" id="IPR019694">
    <property type="entry name" value="Phage_HP1_Orf23"/>
</dbReference>
<evidence type="ECO:0000313" key="1">
    <source>
        <dbReference type="EMBL" id="RHH81658.1"/>
    </source>
</evidence>
<dbReference type="Proteomes" id="UP000284548">
    <property type="component" value="Unassembled WGS sequence"/>
</dbReference>
<dbReference type="Pfam" id="PF10758">
    <property type="entry name" value="DUF2586"/>
    <property type="match status" value="1"/>
</dbReference>
<dbReference type="EMBL" id="QRKB01000024">
    <property type="protein sequence ID" value="RHH81658.1"/>
    <property type="molecule type" value="Genomic_DNA"/>
</dbReference>
<protein>
    <submittedName>
        <fullName evidence="1">DUF2586 family protein</fullName>
    </submittedName>
</protein>
<reference evidence="1 2" key="1">
    <citation type="submission" date="2018-08" db="EMBL/GenBank/DDBJ databases">
        <title>A genome reference for cultivated species of the human gut microbiota.</title>
        <authorList>
            <person name="Zou Y."/>
            <person name="Xue W."/>
            <person name="Luo G."/>
        </authorList>
    </citation>
    <scope>NUCLEOTIDE SEQUENCE [LARGE SCALE GENOMIC DNA]</scope>
    <source>
        <strain evidence="1 2">AM16-54</strain>
    </source>
</reference>
<organism evidence="1 2">
    <name type="scientific">Segatella copri</name>
    <dbReference type="NCBI Taxonomy" id="165179"/>
    <lineage>
        <taxon>Bacteria</taxon>
        <taxon>Pseudomonadati</taxon>
        <taxon>Bacteroidota</taxon>
        <taxon>Bacteroidia</taxon>
        <taxon>Bacteroidales</taxon>
        <taxon>Prevotellaceae</taxon>
        <taxon>Segatella</taxon>
    </lineage>
</organism>